<dbReference type="PROSITE" id="PS51257">
    <property type="entry name" value="PROKAR_LIPOPROTEIN"/>
    <property type="match status" value="1"/>
</dbReference>
<feature type="signal peptide" evidence="4">
    <location>
        <begin position="1"/>
        <end position="21"/>
    </location>
</feature>
<dbReference type="Gene3D" id="1.10.287.470">
    <property type="entry name" value="Helix hairpin bin"/>
    <property type="match status" value="1"/>
</dbReference>
<dbReference type="PANTHER" id="PTHR32347">
    <property type="entry name" value="EFFLUX SYSTEM COMPONENT YKNX-RELATED"/>
    <property type="match status" value="1"/>
</dbReference>
<proteinExistence type="predicted"/>
<evidence type="ECO:0000313" key="6">
    <source>
        <dbReference type="Proteomes" id="UP001168540"/>
    </source>
</evidence>
<dbReference type="Proteomes" id="UP001168540">
    <property type="component" value="Unassembled WGS sequence"/>
</dbReference>
<evidence type="ECO:0000256" key="1">
    <source>
        <dbReference type="ARBA" id="ARBA00004196"/>
    </source>
</evidence>
<organism evidence="5 6">
    <name type="scientific">Crenobacter oryzisoli</name>
    <dbReference type="NCBI Taxonomy" id="3056844"/>
    <lineage>
        <taxon>Bacteria</taxon>
        <taxon>Pseudomonadati</taxon>
        <taxon>Pseudomonadota</taxon>
        <taxon>Betaproteobacteria</taxon>
        <taxon>Neisseriales</taxon>
        <taxon>Neisseriaceae</taxon>
        <taxon>Crenobacter</taxon>
    </lineage>
</organism>
<evidence type="ECO:0000256" key="2">
    <source>
        <dbReference type="ARBA" id="ARBA00023054"/>
    </source>
</evidence>
<comment type="subcellular location">
    <subcellularLocation>
        <location evidence="1">Cell envelope</location>
    </subcellularLocation>
</comment>
<reference evidence="5" key="1">
    <citation type="submission" date="2023-06" db="EMBL/GenBank/DDBJ databases">
        <authorList>
            <person name="Zhang S."/>
        </authorList>
    </citation>
    <scope>NUCLEOTIDE SEQUENCE</scope>
    <source>
        <strain evidence="5">SG2303</strain>
    </source>
</reference>
<dbReference type="RefSeq" id="WP_289829791.1">
    <property type="nucleotide sequence ID" value="NZ_JAUEDK010000014.1"/>
</dbReference>
<evidence type="ECO:0000313" key="5">
    <source>
        <dbReference type="EMBL" id="MDN0075192.1"/>
    </source>
</evidence>
<dbReference type="Gene3D" id="2.40.30.170">
    <property type="match status" value="1"/>
</dbReference>
<feature type="coiled-coil region" evidence="3">
    <location>
        <begin position="64"/>
        <end position="124"/>
    </location>
</feature>
<sequence>MRCVALLLIALLAGCGESTQATFQGYVEGEFVYVASSQAGRLDSLLVQRGQQVTAKLPLFALESANEAAAQQQARRQLEAAEAQLKDLQTGKRPPELDVIHAQLAQAQAQAHKAALQLARDREQYAVGGIARAQLDDSQASADSSAAQVRELQSQLIVGKLPGRDEQLRAQAAQVAAARAALAQADWKLDQKAVMATRSGRVFDTMYRPGEWVPAGSPVVRLLPPENIKLRFFVPEPVLGRLAVGQAVSVRCDGCKAALPAKITYVATEAEYTPPVIYSNESRAKLVYLIEAHPAVADAPTLHPGQPVEVALQ</sequence>
<comment type="caution">
    <text evidence="5">The sequence shown here is derived from an EMBL/GenBank/DDBJ whole genome shotgun (WGS) entry which is preliminary data.</text>
</comment>
<protein>
    <submittedName>
        <fullName evidence="5">HlyD family efflux transporter periplasmic adaptor subunit</fullName>
    </submittedName>
</protein>
<dbReference type="PANTHER" id="PTHR32347:SF23">
    <property type="entry name" value="BLL5650 PROTEIN"/>
    <property type="match status" value="1"/>
</dbReference>
<name>A0ABT7XN19_9NEIS</name>
<feature type="chain" id="PRO_5046744387" evidence="4">
    <location>
        <begin position="22"/>
        <end position="313"/>
    </location>
</feature>
<keyword evidence="4" id="KW-0732">Signal</keyword>
<dbReference type="InterPro" id="IPR050465">
    <property type="entry name" value="UPF0194_transport"/>
</dbReference>
<dbReference type="Gene3D" id="2.40.50.100">
    <property type="match status" value="1"/>
</dbReference>
<dbReference type="SUPFAM" id="SSF111369">
    <property type="entry name" value="HlyD-like secretion proteins"/>
    <property type="match status" value="1"/>
</dbReference>
<accession>A0ABT7XN19</accession>
<keyword evidence="6" id="KW-1185">Reference proteome</keyword>
<evidence type="ECO:0000256" key="4">
    <source>
        <dbReference type="SAM" id="SignalP"/>
    </source>
</evidence>
<evidence type="ECO:0000256" key="3">
    <source>
        <dbReference type="SAM" id="Coils"/>
    </source>
</evidence>
<dbReference type="EMBL" id="JAUEDK010000014">
    <property type="protein sequence ID" value="MDN0075192.1"/>
    <property type="molecule type" value="Genomic_DNA"/>
</dbReference>
<keyword evidence="2 3" id="KW-0175">Coiled coil</keyword>
<gene>
    <name evidence="5" type="ORF">QU481_09855</name>
</gene>